<dbReference type="SUPFAM" id="SSF55729">
    <property type="entry name" value="Acyl-CoA N-acyltransferases (Nat)"/>
    <property type="match status" value="1"/>
</dbReference>
<dbReference type="Gene3D" id="3.40.630.30">
    <property type="match status" value="1"/>
</dbReference>
<organism evidence="3 4">
    <name type="scientific">Facklamia miroungae</name>
    <dbReference type="NCBI Taxonomy" id="120956"/>
    <lineage>
        <taxon>Bacteria</taxon>
        <taxon>Bacillati</taxon>
        <taxon>Bacillota</taxon>
        <taxon>Bacilli</taxon>
        <taxon>Lactobacillales</taxon>
        <taxon>Aerococcaceae</taxon>
        <taxon>Facklamia</taxon>
    </lineage>
</organism>
<dbReference type="GO" id="GO:0016747">
    <property type="term" value="F:acyltransferase activity, transferring groups other than amino-acyl groups"/>
    <property type="evidence" value="ECO:0007669"/>
    <property type="project" value="InterPro"/>
</dbReference>
<dbReference type="CDD" id="cd04301">
    <property type="entry name" value="NAT_SF"/>
    <property type="match status" value="1"/>
</dbReference>
<reference evidence="3 4" key="1">
    <citation type="submission" date="2016-10" db="EMBL/GenBank/DDBJ databases">
        <authorList>
            <person name="de Groot N.N."/>
        </authorList>
    </citation>
    <scope>NUCLEOTIDE SEQUENCE [LARGE SCALE GENOMIC DNA]</scope>
    <source>
        <strain evidence="3 4">ATCC BAA-466</strain>
    </source>
</reference>
<dbReference type="InterPro" id="IPR045057">
    <property type="entry name" value="Gcn5-rel_NAT"/>
</dbReference>
<evidence type="ECO:0000313" key="3">
    <source>
        <dbReference type="EMBL" id="SDF84505.1"/>
    </source>
</evidence>
<dbReference type="RefSeq" id="WP_090288923.1">
    <property type="nucleotide sequence ID" value="NZ_FNCK01000001.1"/>
</dbReference>
<evidence type="ECO:0000259" key="2">
    <source>
        <dbReference type="PROSITE" id="PS51729"/>
    </source>
</evidence>
<dbReference type="Proteomes" id="UP000199708">
    <property type="component" value="Unassembled WGS sequence"/>
</dbReference>
<dbReference type="InterPro" id="IPR000182">
    <property type="entry name" value="GNAT_dom"/>
</dbReference>
<sequence>MRIEDDSRRLVAIDDQENALAQMVYELTEGNKIWVTHTFTHPTYQGKGLAGELFNAMVEKARKEGRKITSTCSYVSHKLAKNPEKYRDVTADS</sequence>
<gene>
    <name evidence="3" type="ORF">SAMN05421791_101220</name>
</gene>
<dbReference type="AlphaFoldDB" id="A0A1G7PE36"/>
<dbReference type="PROSITE" id="PS51729">
    <property type="entry name" value="GNAT_YJDJ"/>
    <property type="match status" value="1"/>
</dbReference>
<dbReference type="OrthoDB" id="9793389at2"/>
<dbReference type="PANTHER" id="PTHR31435:SF10">
    <property type="entry name" value="BSR4717 PROTEIN"/>
    <property type="match status" value="1"/>
</dbReference>
<proteinExistence type="predicted"/>
<evidence type="ECO:0000259" key="1">
    <source>
        <dbReference type="PROSITE" id="PS51186"/>
    </source>
</evidence>
<keyword evidence="4" id="KW-1185">Reference proteome</keyword>
<dbReference type="InterPro" id="IPR031165">
    <property type="entry name" value="GNAT_YJDJ"/>
</dbReference>
<dbReference type="EMBL" id="FNCK01000001">
    <property type="protein sequence ID" value="SDF84505.1"/>
    <property type="molecule type" value="Genomic_DNA"/>
</dbReference>
<evidence type="ECO:0000313" key="4">
    <source>
        <dbReference type="Proteomes" id="UP000199708"/>
    </source>
</evidence>
<dbReference type="InterPro" id="IPR016181">
    <property type="entry name" value="Acyl_CoA_acyltransferase"/>
</dbReference>
<dbReference type="STRING" id="120956.SAMN05421791_101220"/>
<feature type="domain" description="N-acetyltransferase" evidence="1">
    <location>
        <begin position="1"/>
        <end position="93"/>
    </location>
</feature>
<dbReference type="PANTHER" id="PTHR31435">
    <property type="entry name" value="PROTEIN NATD1"/>
    <property type="match status" value="1"/>
</dbReference>
<dbReference type="Pfam" id="PF14542">
    <property type="entry name" value="Acetyltransf_CG"/>
    <property type="match status" value="1"/>
</dbReference>
<name>A0A1G7PE36_9LACT</name>
<protein>
    <submittedName>
        <fullName evidence="3">Uncharacterized protein</fullName>
    </submittedName>
</protein>
<accession>A0A1G7PE36</accession>
<dbReference type="PROSITE" id="PS51186">
    <property type="entry name" value="GNAT"/>
    <property type="match status" value="1"/>
</dbReference>
<feature type="domain" description="N-acetyltransferase" evidence="2">
    <location>
        <begin position="2"/>
        <end position="91"/>
    </location>
</feature>